<feature type="transmembrane region" description="Helical" evidence="9">
    <location>
        <begin position="272"/>
        <end position="298"/>
    </location>
</feature>
<feature type="transmembrane region" description="Helical" evidence="9">
    <location>
        <begin position="374"/>
        <end position="395"/>
    </location>
</feature>
<dbReference type="EMBL" id="CP009654">
    <property type="protein sequence ID" value="APC96394.1"/>
    <property type="molecule type" value="Genomic_DNA"/>
</dbReference>
<feature type="transmembrane region" description="Helical" evidence="9">
    <location>
        <begin position="338"/>
        <end position="362"/>
    </location>
</feature>
<dbReference type="PRINTS" id="PR00166">
    <property type="entry name" value="AROAAPRMEASE"/>
</dbReference>
<dbReference type="RefSeq" id="WP_071663711.1">
    <property type="nucleotide sequence ID" value="NZ_CP009654.1"/>
</dbReference>
<feature type="transmembrane region" description="Helical" evidence="9">
    <location>
        <begin position="151"/>
        <end position="168"/>
    </location>
</feature>
<evidence type="ECO:0000256" key="2">
    <source>
        <dbReference type="ARBA" id="ARBA00022448"/>
    </source>
</evidence>
<dbReference type="OrthoDB" id="18749at2"/>
<feature type="transmembrane region" description="Helical" evidence="9">
    <location>
        <begin position="310"/>
        <end position="332"/>
    </location>
</feature>
<evidence type="ECO:0000256" key="9">
    <source>
        <dbReference type="SAM" id="Phobius"/>
    </source>
</evidence>
<evidence type="ECO:0000256" key="1">
    <source>
        <dbReference type="ARBA" id="ARBA00004429"/>
    </source>
</evidence>
<evidence type="ECO:0000256" key="7">
    <source>
        <dbReference type="ARBA" id="ARBA00022989"/>
    </source>
</evidence>
<feature type="transmembrane region" description="Helical" evidence="9">
    <location>
        <begin position="37"/>
        <end position="59"/>
    </location>
</feature>
<comment type="subcellular location">
    <subcellularLocation>
        <location evidence="1">Cell inner membrane</location>
        <topology evidence="1">Multi-pass membrane protein</topology>
    </subcellularLocation>
</comment>
<keyword evidence="11" id="KW-1185">Reference proteome</keyword>
<evidence type="ECO:0000256" key="3">
    <source>
        <dbReference type="ARBA" id="ARBA00022475"/>
    </source>
</evidence>
<dbReference type="PANTHER" id="PTHR46997:SF2">
    <property type="entry name" value="TYROSINE-SPECIFIC TRANSPORT SYSTEM"/>
    <property type="match status" value="1"/>
</dbReference>
<keyword evidence="7 9" id="KW-1133">Transmembrane helix</keyword>
<feature type="transmembrane region" description="Helical" evidence="9">
    <location>
        <begin position="222"/>
        <end position="245"/>
    </location>
</feature>
<keyword evidence="6" id="KW-0029">Amino-acid transport</keyword>
<accession>A0A1J0KRS1</accession>
<evidence type="ECO:0000256" key="5">
    <source>
        <dbReference type="ARBA" id="ARBA00022692"/>
    </source>
</evidence>
<dbReference type="Pfam" id="PF03222">
    <property type="entry name" value="Trp_Tyr_perm"/>
    <property type="match status" value="1"/>
</dbReference>
<reference evidence="11" key="1">
    <citation type="submission" date="2014-10" db="EMBL/GenBank/DDBJ databases">
        <authorList>
            <person name="Kuske C.R."/>
            <person name="Challacombe J.F."/>
            <person name="Daligault H.E."/>
            <person name="Davenport K.W."/>
            <person name="Johnson S.L."/>
            <person name="Siddaramappa S."/>
            <person name="Petersen J.M."/>
        </authorList>
    </citation>
    <scope>NUCLEOTIDE SEQUENCE [LARGE SCALE GENOMIC DNA]</scope>
    <source>
        <strain evidence="11">CA97-1460</strain>
    </source>
</reference>
<dbReference type="InterPro" id="IPR013059">
    <property type="entry name" value="Trp_tyr_transpt"/>
</dbReference>
<feature type="transmembrane region" description="Helical" evidence="9">
    <location>
        <begin position="12"/>
        <end position="31"/>
    </location>
</feature>
<dbReference type="GO" id="GO:0003333">
    <property type="term" value="P:amino acid transmembrane transport"/>
    <property type="evidence" value="ECO:0007669"/>
    <property type="project" value="InterPro"/>
</dbReference>
<feature type="transmembrane region" description="Helical" evidence="9">
    <location>
        <begin position="125"/>
        <end position="144"/>
    </location>
</feature>
<evidence type="ECO:0000313" key="11">
    <source>
        <dbReference type="Proteomes" id="UP000182521"/>
    </source>
</evidence>
<keyword evidence="2" id="KW-0813">Transport</keyword>
<name>A0A1J0KRS1_9GAMM</name>
<keyword evidence="4" id="KW-0997">Cell inner membrane</keyword>
<dbReference type="InterPro" id="IPR018227">
    <property type="entry name" value="Amino_acid_transport_2"/>
</dbReference>
<feature type="transmembrane region" description="Helical" evidence="9">
    <location>
        <begin position="188"/>
        <end position="210"/>
    </location>
</feature>
<dbReference type="STRING" id="1542390.KX01_749"/>
<feature type="transmembrane region" description="Helical" evidence="9">
    <location>
        <begin position="85"/>
        <end position="105"/>
    </location>
</feature>
<dbReference type="Gene3D" id="1.20.1740.10">
    <property type="entry name" value="Amino acid/polyamine transporter I"/>
    <property type="match status" value="1"/>
</dbReference>
<evidence type="ECO:0000256" key="4">
    <source>
        <dbReference type="ARBA" id="ARBA00022519"/>
    </source>
</evidence>
<evidence type="ECO:0000256" key="8">
    <source>
        <dbReference type="ARBA" id="ARBA00023136"/>
    </source>
</evidence>
<keyword evidence="8 9" id="KW-0472">Membrane</keyword>
<keyword evidence="3" id="KW-1003">Cell membrane</keyword>
<keyword evidence="5 9" id="KW-0812">Transmembrane</keyword>
<gene>
    <name evidence="10" type="ORF">KX01_749</name>
</gene>
<dbReference type="PANTHER" id="PTHR46997">
    <property type="entry name" value="LOW AFFINITY TRYPTOPHAN PERMEASE-RELATED"/>
    <property type="match status" value="1"/>
</dbReference>
<evidence type="ECO:0000313" key="10">
    <source>
        <dbReference type="EMBL" id="APC96394.1"/>
    </source>
</evidence>
<dbReference type="GO" id="GO:0005886">
    <property type="term" value="C:plasma membrane"/>
    <property type="evidence" value="ECO:0007669"/>
    <property type="project" value="UniProtKB-SubCell"/>
</dbReference>
<dbReference type="KEGG" id="frc:KX01_749"/>
<dbReference type="Proteomes" id="UP000182521">
    <property type="component" value="Chromosome"/>
</dbReference>
<proteinExistence type="predicted"/>
<protein>
    <submittedName>
        <fullName evidence="10">Tryptophan/tyrosine permease family protein</fullName>
    </submittedName>
</protein>
<organism evidence="10 11">
    <name type="scientific">Francisella frigiditurris</name>
    <dbReference type="NCBI Taxonomy" id="1542390"/>
    <lineage>
        <taxon>Bacteria</taxon>
        <taxon>Pseudomonadati</taxon>
        <taxon>Pseudomonadota</taxon>
        <taxon>Gammaproteobacteria</taxon>
        <taxon>Thiotrichales</taxon>
        <taxon>Francisellaceae</taxon>
        <taxon>Francisella</taxon>
    </lineage>
</organism>
<dbReference type="GO" id="GO:0015173">
    <property type="term" value="F:aromatic amino acid transmembrane transporter activity"/>
    <property type="evidence" value="ECO:0007669"/>
    <property type="project" value="InterPro"/>
</dbReference>
<dbReference type="AlphaFoldDB" id="A0A1J0KRS1"/>
<sequence>MQEVSFIKQLGGVSIIAGTAIGAGMLGIPFAVAATGFYFAVFLLLIVWVVMYATAMLLVEISSSQPIGVDMDSIAYNLLGKWGKAFNLVFYLLLLYSLLTAYIFMGGELFSDYILKPISDGLNDWSKVVFCVMFGYCIFMGTKATFYVNKFFLFLKILAFVMFVLFIIPDVKSSFLKESHFGFSYGWFAIPILVTSFGFHIVIPAIRNYYKNDKVFKKVVSIGAVTPFIVYLIWVFVTLGTIPLYGSNGFVELVENGSSLAQGYMAQDKISVILFIKFFENFAIVTSFLGVALALFSFNKDLYNIEAKTIAKRLLILCITLAPPLFFAIYFVDSFISALGYASIFVAFLLIIQPAMMAWSLRTANKTNNFVSKLYLLVILLSGVGIITLQLLVSFGKLAHI</sequence>
<evidence type="ECO:0000256" key="6">
    <source>
        <dbReference type="ARBA" id="ARBA00022970"/>
    </source>
</evidence>